<keyword evidence="2" id="KW-0444">Lipid biosynthesis</keyword>
<evidence type="ECO:0000256" key="4">
    <source>
        <dbReference type="ARBA" id="ARBA00022857"/>
    </source>
</evidence>
<dbReference type="GO" id="GO:0046872">
    <property type="term" value="F:metal ion binding"/>
    <property type="evidence" value="ECO:0007669"/>
    <property type="project" value="UniProtKB-KW"/>
</dbReference>
<protein>
    <submittedName>
        <fullName evidence="10">Iron-containing alcohol dehydrogenase</fullName>
    </submittedName>
</protein>
<dbReference type="PANTHER" id="PTHR43616">
    <property type="entry name" value="GLYCEROL DEHYDROGENASE"/>
    <property type="match status" value="1"/>
</dbReference>
<dbReference type="RefSeq" id="WP_187085268.1">
    <property type="nucleotide sequence ID" value="NZ_JACORU010000018.1"/>
</dbReference>
<accession>A0A923MFU2</accession>
<keyword evidence="5" id="KW-0560">Oxidoreductase</keyword>
<keyword evidence="1" id="KW-0963">Cytoplasm</keyword>
<dbReference type="SUPFAM" id="SSF56796">
    <property type="entry name" value="Dehydroquinate synthase-like"/>
    <property type="match status" value="1"/>
</dbReference>
<organism evidence="10 11">
    <name type="scientific">Ramlibacter albus</name>
    <dbReference type="NCBI Taxonomy" id="2079448"/>
    <lineage>
        <taxon>Bacteria</taxon>
        <taxon>Pseudomonadati</taxon>
        <taxon>Pseudomonadota</taxon>
        <taxon>Betaproteobacteria</taxon>
        <taxon>Burkholderiales</taxon>
        <taxon>Comamonadaceae</taxon>
        <taxon>Ramlibacter</taxon>
    </lineage>
</organism>
<dbReference type="PANTHER" id="PTHR43616:SF5">
    <property type="entry name" value="GLYCEROL DEHYDROGENASE 1"/>
    <property type="match status" value="1"/>
</dbReference>
<dbReference type="Proteomes" id="UP000596827">
    <property type="component" value="Unassembled WGS sequence"/>
</dbReference>
<keyword evidence="3" id="KW-0479">Metal-binding</keyword>
<dbReference type="InterPro" id="IPR016205">
    <property type="entry name" value="Glycerol_DH"/>
</dbReference>
<evidence type="ECO:0000313" key="10">
    <source>
        <dbReference type="EMBL" id="MBC5768479.1"/>
    </source>
</evidence>
<sequence>MTILEAALRDAAVTREVVVGPGAAAAVPAVAARVAPGARWLVVADRKTWEAAGRDVHEALQAQGQGTASPLLFDAEPRLKPRAEAAQLVAARLAQTGATPVAVGSGVVNDLVKYAAAIAGRPYVCVATAASMDGYAASGAALLEGGFKRTLACPPPVAILADPAVLASAPARMVGWGYGDLAGKVVAGADWVLADALGVEAINRGPFDLVQDHLPEWLGRPERLAAADPQALAALLAGLLVSGFAMQAHGNSRPASGSDHQFSHLWEMEGLQVDGEAAAHGACVGVGCVAMLALYEWLLARTAQELESAHAPDYDDAAALDREITAALGDGEVAAAARTEMTAKRAIGSRSARVQRFMSAWPGLRQSLASRLVPAREMQRRLATLGAPTHPHDLGLDVATLAADYRRARLIRRRYTLLDLLEDLGWLDRAVGELCGPQGFWTVQPPTWRHTPAISSNLAQGDRP</sequence>
<name>A0A923MFU2_9BURK</name>
<evidence type="ECO:0000256" key="1">
    <source>
        <dbReference type="ARBA" id="ARBA00022490"/>
    </source>
</evidence>
<dbReference type="Gene3D" id="1.20.1090.10">
    <property type="entry name" value="Dehydroquinate synthase-like - alpha domain"/>
    <property type="match status" value="1"/>
</dbReference>
<evidence type="ECO:0000256" key="7">
    <source>
        <dbReference type="ARBA" id="ARBA00023098"/>
    </source>
</evidence>
<proteinExistence type="predicted"/>
<keyword evidence="11" id="KW-1185">Reference proteome</keyword>
<dbReference type="GO" id="GO:0016614">
    <property type="term" value="F:oxidoreductase activity, acting on CH-OH group of donors"/>
    <property type="evidence" value="ECO:0007669"/>
    <property type="project" value="InterPro"/>
</dbReference>
<evidence type="ECO:0000256" key="8">
    <source>
        <dbReference type="ARBA" id="ARBA00023209"/>
    </source>
</evidence>
<dbReference type="InterPro" id="IPR032837">
    <property type="entry name" value="G1PDH"/>
</dbReference>
<evidence type="ECO:0000256" key="3">
    <source>
        <dbReference type="ARBA" id="ARBA00022723"/>
    </source>
</evidence>
<evidence type="ECO:0000256" key="6">
    <source>
        <dbReference type="ARBA" id="ARBA00023027"/>
    </source>
</evidence>
<dbReference type="Pfam" id="PF13685">
    <property type="entry name" value="Fe-ADH_2"/>
    <property type="match status" value="1"/>
</dbReference>
<evidence type="ECO:0000256" key="2">
    <source>
        <dbReference type="ARBA" id="ARBA00022516"/>
    </source>
</evidence>
<keyword evidence="7" id="KW-0443">Lipid metabolism</keyword>
<evidence type="ECO:0000256" key="5">
    <source>
        <dbReference type="ARBA" id="ARBA00023002"/>
    </source>
</evidence>
<keyword evidence="4" id="KW-0521">NADP</keyword>
<comment type="caution">
    <text evidence="10">The sequence shown here is derived from an EMBL/GenBank/DDBJ whole genome shotgun (WGS) entry which is preliminary data.</text>
</comment>
<dbReference type="Gene3D" id="3.40.50.1970">
    <property type="match status" value="1"/>
</dbReference>
<keyword evidence="6" id="KW-0520">NAD</keyword>
<reference evidence="10" key="1">
    <citation type="submission" date="2020-08" db="EMBL/GenBank/DDBJ databases">
        <title>Ramlibacter sp. GTP1 16S ribosomal RNA gene genome sequencing and assembly.</title>
        <authorList>
            <person name="Kang M."/>
        </authorList>
    </citation>
    <scope>NUCLEOTIDE SEQUENCE</scope>
    <source>
        <strain evidence="10">GTP1</strain>
    </source>
</reference>
<gene>
    <name evidence="10" type="ORF">H8R02_28725</name>
</gene>
<keyword evidence="8" id="KW-0594">Phospholipid biosynthesis</keyword>
<evidence type="ECO:0000313" key="11">
    <source>
        <dbReference type="Proteomes" id="UP000596827"/>
    </source>
</evidence>
<keyword evidence="9" id="KW-1208">Phospholipid metabolism</keyword>
<dbReference type="GO" id="GO:0008654">
    <property type="term" value="P:phospholipid biosynthetic process"/>
    <property type="evidence" value="ECO:0007669"/>
    <property type="project" value="UniProtKB-KW"/>
</dbReference>
<dbReference type="AlphaFoldDB" id="A0A923MFU2"/>
<evidence type="ECO:0000256" key="9">
    <source>
        <dbReference type="ARBA" id="ARBA00023264"/>
    </source>
</evidence>
<dbReference type="EMBL" id="JACORU010000018">
    <property type="protein sequence ID" value="MBC5768479.1"/>
    <property type="molecule type" value="Genomic_DNA"/>
</dbReference>